<dbReference type="EMBL" id="AMYD01004347">
    <property type="protein sequence ID" value="EQB43310.1"/>
    <property type="molecule type" value="Genomic_DNA"/>
</dbReference>
<dbReference type="AlphaFoldDB" id="T0L4Z9"/>
<dbReference type="Proteomes" id="UP000015530">
    <property type="component" value="Unassembled WGS sequence"/>
</dbReference>
<organism evidence="1 2">
    <name type="scientific">Colletotrichum gloeosporioides (strain Cg-14)</name>
    <name type="common">Anthracnose fungus</name>
    <name type="synonym">Glomerella cingulata</name>
    <dbReference type="NCBI Taxonomy" id="1237896"/>
    <lineage>
        <taxon>Eukaryota</taxon>
        <taxon>Fungi</taxon>
        <taxon>Dikarya</taxon>
        <taxon>Ascomycota</taxon>
        <taxon>Pezizomycotina</taxon>
        <taxon>Sordariomycetes</taxon>
        <taxon>Hypocreomycetidae</taxon>
        <taxon>Glomerellales</taxon>
        <taxon>Glomerellaceae</taxon>
        <taxon>Colletotrichum</taxon>
        <taxon>Colletotrichum gloeosporioides species complex</taxon>
    </lineage>
</organism>
<dbReference type="HOGENOM" id="CLU_3425103_0_0_1"/>
<reference evidence="2" key="1">
    <citation type="journal article" date="2013" name="Mol. Plant Microbe Interact.">
        <title>Global aspects of pacC regulation of pathogenicity genes in Colletotrichum gloeosporioides as revealed by transcriptome analysis.</title>
        <authorList>
            <person name="Alkan N."/>
            <person name="Meng X."/>
            <person name="Friedlander G."/>
            <person name="Reuveni E."/>
            <person name="Sukno S."/>
            <person name="Sherman A."/>
            <person name="Thon M."/>
            <person name="Fluhr R."/>
            <person name="Prusky D."/>
        </authorList>
    </citation>
    <scope>NUCLEOTIDE SEQUENCE [LARGE SCALE GENOMIC DNA]</scope>
    <source>
        <strain evidence="2">Cg-14</strain>
    </source>
</reference>
<protein>
    <submittedName>
        <fullName evidence="1">Uncharacterized protein</fullName>
    </submittedName>
</protein>
<proteinExistence type="predicted"/>
<name>T0L4Z9_COLGC</name>
<gene>
    <name evidence="1" type="ORF">CGLO_18045</name>
</gene>
<evidence type="ECO:0000313" key="2">
    <source>
        <dbReference type="Proteomes" id="UP000015530"/>
    </source>
</evidence>
<sequence>MIIAIPIIKTWNDKPFWTKLIK</sequence>
<accession>T0L4Z9</accession>
<comment type="caution">
    <text evidence="1">The sequence shown here is derived from an EMBL/GenBank/DDBJ whole genome shotgun (WGS) entry which is preliminary data.</text>
</comment>
<evidence type="ECO:0000313" key="1">
    <source>
        <dbReference type="EMBL" id="EQB43310.1"/>
    </source>
</evidence>